<feature type="compositionally biased region" description="Gly residues" evidence="1">
    <location>
        <begin position="222"/>
        <end position="236"/>
    </location>
</feature>
<organism evidence="2 3">
    <name type="scientific">Colletotrichum orchidophilum</name>
    <dbReference type="NCBI Taxonomy" id="1209926"/>
    <lineage>
        <taxon>Eukaryota</taxon>
        <taxon>Fungi</taxon>
        <taxon>Dikarya</taxon>
        <taxon>Ascomycota</taxon>
        <taxon>Pezizomycotina</taxon>
        <taxon>Sordariomycetes</taxon>
        <taxon>Hypocreomycetidae</taxon>
        <taxon>Glomerellales</taxon>
        <taxon>Glomerellaceae</taxon>
        <taxon>Colletotrichum</taxon>
    </lineage>
</organism>
<feature type="region of interest" description="Disordered" evidence="1">
    <location>
        <begin position="1"/>
        <end position="88"/>
    </location>
</feature>
<dbReference type="EMBL" id="MJBS01000031">
    <property type="protein sequence ID" value="OHF00008.1"/>
    <property type="molecule type" value="Genomic_DNA"/>
</dbReference>
<gene>
    <name evidence="2" type="ORF">CORC01_04654</name>
</gene>
<dbReference type="Proteomes" id="UP000176998">
    <property type="component" value="Unassembled WGS sequence"/>
</dbReference>
<comment type="caution">
    <text evidence="2">The sequence shown here is derived from an EMBL/GenBank/DDBJ whole genome shotgun (WGS) entry which is preliminary data.</text>
</comment>
<feature type="region of interest" description="Disordered" evidence="1">
    <location>
        <begin position="200"/>
        <end position="236"/>
    </location>
</feature>
<feature type="compositionally biased region" description="Polar residues" evidence="1">
    <location>
        <begin position="203"/>
        <end position="212"/>
    </location>
</feature>
<proteinExistence type="predicted"/>
<evidence type="ECO:0000256" key="1">
    <source>
        <dbReference type="SAM" id="MobiDB-lite"/>
    </source>
</evidence>
<dbReference type="AlphaFoldDB" id="A0A1G4BF82"/>
<evidence type="ECO:0000313" key="3">
    <source>
        <dbReference type="Proteomes" id="UP000176998"/>
    </source>
</evidence>
<protein>
    <submittedName>
        <fullName evidence="2">Uncharacterized protein</fullName>
    </submittedName>
</protein>
<dbReference type="GeneID" id="34557811"/>
<name>A0A1G4BF82_9PEZI</name>
<reference evidence="2 3" key="1">
    <citation type="submission" date="2016-09" db="EMBL/GenBank/DDBJ databases">
        <authorList>
            <person name="Capua I."/>
            <person name="De Benedictis P."/>
            <person name="Joannis T."/>
            <person name="Lombin L.H."/>
            <person name="Cattoli G."/>
        </authorList>
    </citation>
    <scope>NUCLEOTIDE SEQUENCE [LARGE SCALE GENOMIC DNA]</scope>
    <source>
        <strain evidence="2 3">IMI 309357</strain>
    </source>
</reference>
<feature type="compositionally biased region" description="Polar residues" evidence="1">
    <location>
        <begin position="17"/>
        <end position="35"/>
    </location>
</feature>
<keyword evidence="3" id="KW-1185">Reference proteome</keyword>
<dbReference type="RefSeq" id="XP_022477152.1">
    <property type="nucleotide sequence ID" value="XM_022616301.1"/>
</dbReference>
<sequence>MAKPFNNVEGRRVPPDSNENASDFDQQDSVPTSPVSIAPDAVAVVSRKYQSHASFPREDESDYDYDGNYDTPNQTEDKARVQSGLSDEEHRRGLNLGIEFGGEATYYGNYAGHGVNQYNGPKIEDDIDLLNRLVEPQSASTPTRTTGNPFDSPRTVYMGSIKTGSGIQLNGLHATYSGTLMGIPRVSAHYSGCVLAAEYDNSGKPTRQSQHNGPYLRKLQRGDGGSSQGNGMHGKN</sequence>
<evidence type="ECO:0000313" key="2">
    <source>
        <dbReference type="EMBL" id="OHF00008.1"/>
    </source>
</evidence>
<dbReference type="OrthoDB" id="5069016at2759"/>
<accession>A0A1G4BF82</accession>